<feature type="region of interest" description="Disordered" evidence="4">
    <location>
        <begin position="1"/>
        <end position="102"/>
    </location>
</feature>
<dbReference type="GeneID" id="63848519"/>
<evidence type="ECO:0000313" key="5">
    <source>
        <dbReference type="EMBL" id="KAF1841848.1"/>
    </source>
</evidence>
<feature type="region of interest" description="Disordered" evidence="4">
    <location>
        <begin position="146"/>
        <end position="176"/>
    </location>
</feature>
<feature type="compositionally biased region" description="Basic and acidic residues" evidence="4">
    <location>
        <begin position="247"/>
        <end position="257"/>
    </location>
</feature>
<dbReference type="EMBL" id="ML976618">
    <property type="protein sequence ID" value="KAF1841848.1"/>
    <property type="molecule type" value="Genomic_DNA"/>
</dbReference>
<sequence length="281" mass="31013">MAGQKRTRSGQVKPRGSVKQPQLQSQRDTTMTEPTPPCGQPQPPSTTSTDLPSTVDSVPGLKEQYLKPAQPKPTRQTSKPKPTNRKNRQKLPKLPNNAVISKRPLLHPAIPTPFASTHAPKVLYITASSPYIPALKRIRRLLSEITKREKQSTAAQSKRSGRRPPEPNGRLAPADVEREIADQAARRDGAALGRERVYLKATGRAIPRALELGVHFQGEDDCRVTVEMGSVRAIDDIEVRSGSIEDTDNHNEQVGGDKEEEDIPETRIRTLSSVTISIRLK</sequence>
<keyword evidence="3" id="KW-0539">Nucleus</keyword>
<dbReference type="InterPro" id="IPR014612">
    <property type="entry name" value="Pop7/Rpp20"/>
</dbReference>
<dbReference type="Proteomes" id="UP000800039">
    <property type="component" value="Unassembled WGS sequence"/>
</dbReference>
<accession>A0A9P4G9W0</accession>
<feature type="compositionally biased region" description="Low complexity" evidence="4">
    <location>
        <begin position="45"/>
        <end position="54"/>
    </location>
</feature>
<dbReference type="GO" id="GO:0001682">
    <property type="term" value="P:tRNA 5'-leader removal"/>
    <property type="evidence" value="ECO:0007669"/>
    <property type="project" value="InterPro"/>
</dbReference>
<dbReference type="GO" id="GO:0000294">
    <property type="term" value="P:nuclear-transcribed mRNA catabolic process, RNase MRP-dependent"/>
    <property type="evidence" value="ECO:0007669"/>
    <property type="project" value="TreeGrafter"/>
</dbReference>
<feature type="compositionally biased region" description="Polar residues" evidence="4">
    <location>
        <begin position="19"/>
        <end position="31"/>
    </location>
</feature>
<protein>
    <submittedName>
        <fullName evidence="5">Uncharacterized protein</fullName>
    </submittedName>
</protein>
<dbReference type="AlphaFoldDB" id="A0A9P4G9W0"/>
<dbReference type="GO" id="GO:0005655">
    <property type="term" value="C:nucleolar ribonuclease P complex"/>
    <property type="evidence" value="ECO:0007669"/>
    <property type="project" value="InterPro"/>
</dbReference>
<dbReference type="OrthoDB" id="5416589at2759"/>
<evidence type="ECO:0000256" key="2">
    <source>
        <dbReference type="ARBA" id="ARBA00022694"/>
    </source>
</evidence>
<dbReference type="GO" id="GO:0034965">
    <property type="term" value="P:intronic box C/D snoRNA processing"/>
    <property type="evidence" value="ECO:0007669"/>
    <property type="project" value="TreeGrafter"/>
</dbReference>
<dbReference type="PANTHER" id="PTHR28256">
    <property type="entry name" value="RIBONUCLEASES P/MRP PROTEIN SUBUNIT POP7"/>
    <property type="match status" value="1"/>
</dbReference>
<dbReference type="PANTHER" id="PTHR28256:SF1">
    <property type="entry name" value="RIBONUCLEASES P_MRP PROTEIN SUBUNIT POP7"/>
    <property type="match status" value="1"/>
</dbReference>
<evidence type="ECO:0000256" key="3">
    <source>
        <dbReference type="ARBA" id="ARBA00023242"/>
    </source>
</evidence>
<dbReference type="GO" id="GO:0000172">
    <property type="term" value="C:ribonuclease MRP complex"/>
    <property type="evidence" value="ECO:0007669"/>
    <property type="project" value="InterPro"/>
</dbReference>
<name>A0A9P4G9W0_9PLEO</name>
<comment type="subcellular location">
    <subcellularLocation>
        <location evidence="1">Nucleus</location>
    </subcellularLocation>
</comment>
<dbReference type="GO" id="GO:0004526">
    <property type="term" value="F:ribonuclease P activity"/>
    <property type="evidence" value="ECO:0007669"/>
    <property type="project" value="TreeGrafter"/>
</dbReference>
<evidence type="ECO:0000256" key="4">
    <source>
        <dbReference type="SAM" id="MobiDB-lite"/>
    </source>
</evidence>
<dbReference type="Gene3D" id="3.30.110.20">
    <property type="entry name" value="Alba-like domain"/>
    <property type="match status" value="1"/>
</dbReference>
<reference evidence="5" key="1">
    <citation type="submission" date="2020-01" db="EMBL/GenBank/DDBJ databases">
        <authorList>
            <consortium name="DOE Joint Genome Institute"/>
            <person name="Haridas S."/>
            <person name="Albert R."/>
            <person name="Binder M."/>
            <person name="Bloem J."/>
            <person name="Labutti K."/>
            <person name="Salamov A."/>
            <person name="Andreopoulos B."/>
            <person name="Baker S.E."/>
            <person name="Barry K."/>
            <person name="Bills G."/>
            <person name="Bluhm B.H."/>
            <person name="Cannon C."/>
            <person name="Castanera R."/>
            <person name="Culley D.E."/>
            <person name="Daum C."/>
            <person name="Ezra D."/>
            <person name="Gonzalez J.B."/>
            <person name="Henrissat B."/>
            <person name="Kuo A."/>
            <person name="Liang C."/>
            <person name="Lipzen A."/>
            <person name="Lutzoni F."/>
            <person name="Magnuson J."/>
            <person name="Mondo S."/>
            <person name="Nolan M."/>
            <person name="Ohm R."/>
            <person name="Pangilinan J."/>
            <person name="Park H.-J."/>
            <person name="Ramirez L."/>
            <person name="Alfaro M."/>
            <person name="Sun H."/>
            <person name="Tritt A."/>
            <person name="Yoshinaga Y."/>
            <person name="Zwiers L.-H."/>
            <person name="Turgeon B.G."/>
            <person name="Goodwin S.B."/>
            <person name="Spatafora J.W."/>
            <person name="Crous P.W."/>
            <person name="Grigoriev I.V."/>
        </authorList>
    </citation>
    <scope>NUCLEOTIDE SEQUENCE</scope>
    <source>
        <strain evidence="5">CBS 394.84</strain>
    </source>
</reference>
<keyword evidence="6" id="KW-1185">Reference proteome</keyword>
<feature type="compositionally biased region" description="Basic residues" evidence="4">
    <location>
        <begin position="82"/>
        <end position="91"/>
    </location>
</feature>
<evidence type="ECO:0000313" key="6">
    <source>
        <dbReference type="Proteomes" id="UP000800039"/>
    </source>
</evidence>
<dbReference type="RefSeq" id="XP_040784411.1">
    <property type="nucleotide sequence ID" value="XM_040931267.1"/>
</dbReference>
<dbReference type="GO" id="GO:0000171">
    <property type="term" value="F:ribonuclease MRP activity"/>
    <property type="evidence" value="ECO:0007669"/>
    <property type="project" value="TreeGrafter"/>
</dbReference>
<feature type="compositionally biased region" description="Pro residues" evidence="4">
    <location>
        <begin position="34"/>
        <end position="44"/>
    </location>
</feature>
<evidence type="ECO:0000256" key="1">
    <source>
        <dbReference type="ARBA" id="ARBA00004123"/>
    </source>
</evidence>
<dbReference type="Pfam" id="PF12328">
    <property type="entry name" value="Rpp20"/>
    <property type="match status" value="1"/>
</dbReference>
<comment type="caution">
    <text evidence="5">The sequence shown here is derived from an EMBL/GenBank/DDBJ whole genome shotgun (WGS) entry which is preliminary data.</text>
</comment>
<gene>
    <name evidence="5" type="ORF">K460DRAFT_345093</name>
</gene>
<dbReference type="GO" id="GO:0006364">
    <property type="term" value="P:rRNA processing"/>
    <property type="evidence" value="ECO:0007669"/>
    <property type="project" value="TreeGrafter"/>
</dbReference>
<dbReference type="InterPro" id="IPR020241">
    <property type="entry name" value="RNase_P/MRP_Pop7_fungi"/>
</dbReference>
<dbReference type="GO" id="GO:0003723">
    <property type="term" value="F:RNA binding"/>
    <property type="evidence" value="ECO:0007669"/>
    <property type="project" value="TreeGrafter"/>
</dbReference>
<organism evidence="5 6">
    <name type="scientific">Cucurbitaria berberidis CBS 394.84</name>
    <dbReference type="NCBI Taxonomy" id="1168544"/>
    <lineage>
        <taxon>Eukaryota</taxon>
        <taxon>Fungi</taxon>
        <taxon>Dikarya</taxon>
        <taxon>Ascomycota</taxon>
        <taxon>Pezizomycotina</taxon>
        <taxon>Dothideomycetes</taxon>
        <taxon>Pleosporomycetidae</taxon>
        <taxon>Pleosporales</taxon>
        <taxon>Pleosporineae</taxon>
        <taxon>Cucurbitariaceae</taxon>
        <taxon>Cucurbitaria</taxon>
    </lineage>
</organism>
<proteinExistence type="predicted"/>
<feature type="region of interest" description="Disordered" evidence="4">
    <location>
        <begin position="242"/>
        <end position="262"/>
    </location>
</feature>
<keyword evidence="2" id="KW-0819">tRNA processing</keyword>
<dbReference type="InterPro" id="IPR036882">
    <property type="entry name" value="Alba-like_dom_sf"/>
</dbReference>